<reference evidence="1 2" key="1">
    <citation type="journal article" date="2020" name="Microbiol. Resour. Announc.">
        <title>Draft Genome Sequence of a Cladosporium Species Isolated from the Mesophotic Ascidian Didemnum maculosum.</title>
        <authorList>
            <person name="Gioti A."/>
            <person name="Siaperas R."/>
            <person name="Nikolaivits E."/>
            <person name="Le Goff G."/>
            <person name="Ouazzani J."/>
            <person name="Kotoulas G."/>
            <person name="Topakas E."/>
        </authorList>
    </citation>
    <scope>NUCLEOTIDE SEQUENCE [LARGE SCALE GENOMIC DNA]</scope>
    <source>
        <strain evidence="1 2">TM138-S3</strain>
    </source>
</reference>
<sequence length="237" mass="26447">MAWTKSFLVHPAPQKASTPFSRGRSKHAVSIYKLSAADGTPSTDDASEEAEAHAPSFTIEYRFGLIKKSEMRLFQGHGPDRLLLATAVQDRQGGGNSTLTLLETPDGVPLHFKLRRRSGFSTITYTLCFDSGKAESSEKCFEWRQPCFDEVQSNRELRGTWILRASSETGSGVQEDGRKPPVEGGQFWEENLAVYADASASLQDTGKLYLSRGEKGHVDETWLRTHLISVLWMQQMM</sequence>
<protein>
    <submittedName>
        <fullName evidence="1">Uncharacterized protein</fullName>
    </submittedName>
</protein>
<dbReference type="GeneID" id="96003217"/>
<proteinExistence type="predicted"/>
<evidence type="ECO:0000313" key="1">
    <source>
        <dbReference type="EMBL" id="KAL1589818.1"/>
    </source>
</evidence>
<evidence type="ECO:0000313" key="2">
    <source>
        <dbReference type="Proteomes" id="UP000803884"/>
    </source>
</evidence>
<name>A0AB34L223_9PEZI</name>
<dbReference type="Proteomes" id="UP000803884">
    <property type="component" value="Unassembled WGS sequence"/>
</dbReference>
<accession>A0AB34L223</accession>
<dbReference type="RefSeq" id="XP_069232923.1">
    <property type="nucleotide sequence ID" value="XM_069370379.1"/>
</dbReference>
<dbReference type="AlphaFoldDB" id="A0AB34L223"/>
<comment type="caution">
    <text evidence="1">The sequence shown here is derived from an EMBL/GenBank/DDBJ whole genome shotgun (WGS) entry which is preliminary data.</text>
</comment>
<dbReference type="EMBL" id="JAAQHG020000004">
    <property type="protein sequence ID" value="KAL1589818.1"/>
    <property type="molecule type" value="Genomic_DNA"/>
</dbReference>
<gene>
    <name evidence="1" type="ORF">WHR41_01773</name>
</gene>
<keyword evidence="2" id="KW-1185">Reference proteome</keyword>
<organism evidence="1 2">
    <name type="scientific">Cladosporium halotolerans</name>
    <dbReference type="NCBI Taxonomy" id="1052096"/>
    <lineage>
        <taxon>Eukaryota</taxon>
        <taxon>Fungi</taxon>
        <taxon>Dikarya</taxon>
        <taxon>Ascomycota</taxon>
        <taxon>Pezizomycotina</taxon>
        <taxon>Dothideomycetes</taxon>
        <taxon>Dothideomycetidae</taxon>
        <taxon>Cladosporiales</taxon>
        <taxon>Cladosporiaceae</taxon>
        <taxon>Cladosporium</taxon>
    </lineage>
</organism>